<sequence length="56" mass="6207">MCWSEQNVLEAFAHVLGAKRLGAYMPHSKGWSKAGLEFVGHEQKVVLRPAGHARYG</sequence>
<evidence type="ECO:0000313" key="2">
    <source>
        <dbReference type="Proteomes" id="UP000187012"/>
    </source>
</evidence>
<dbReference type="Proteomes" id="UP000187012">
    <property type="component" value="Unassembled WGS sequence"/>
</dbReference>
<dbReference type="AlphaFoldDB" id="A0A1N7SE06"/>
<dbReference type="EMBL" id="CYGX02000058">
    <property type="protein sequence ID" value="SIT45603.1"/>
    <property type="molecule type" value="Genomic_DNA"/>
</dbReference>
<reference evidence="1 2" key="1">
    <citation type="submission" date="2016-12" db="EMBL/GenBank/DDBJ databases">
        <authorList>
            <person name="Song W.-J."/>
            <person name="Kurnit D.M."/>
        </authorList>
    </citation>
    <scope>NUCLEOTIDE SEQUENCE [LARGE SCALE GENOMIC DNA]</scope>
    <source>
        <strain evidence="1 2">STM7296</strain>
    </source>
</reference>
<keyword evidence="2" id="KW-1185">Reference proteome</keyword>
<accession>A0A1N7SE06</accession>
<protein>
    <submittedName>
        <fullName evidence="1">Uncharacterized protein</fullName>
    </submittedName>
</protein>
<name>A0A1N7SE06_9BURK</name>
<organism evidence="1 2">
    <name type="scientific">Paraburkholderia ribeironis</name>
    <dbReference type="NCBI Taxonomy" id="1247936"/>
    <lineage>
        <taxon>Bacteria</taxon>
        <taxon>Pseudomonadati</taxon>
        <taxon>Pseudomonadota</taxon>
        <taxon>Betaproteobacteria</taxon>
        <taxon>Burkholderiales</taxon>
        <taxon>Burkholderiaceae</taxon>
        <taxon>Paraburkholderia</taxon>
    </lineage>
</organism>
<proteinExistence type="predicted"/>
<evidence type="ECO:0000313" key="1">
    <source>
        <dbReference type="EMBL" id="SIT45603.1"/>
    </source>
</evidence>
<gene>
    <name evidence="1" type="ORF">BN2475_580005</name>
</gene>